<accession>A0A9E9LZT7</accession>
<gene>
    <name evidence="2" type="ORF">NB640_11680</name>
</gene>
<evidence type="ECO:0000313" key="3">
    <source>
        <dbReference type="Proteomes" id="UP001156215"/>
    </source>
</evidence>
<evidence type="ECO:0000313" key="2">
    <source>
        <dbReference type="EMBL" id="WAW09863.1"/>
    </source>
</evidence>
<feature type="compositionally biased region" description="Basic and acidic residues" evidence="1">
    <location>
        <begin position="1"/>
        <end position="10"/>
    </location>
</feature>
<evidence type="ECO:0000256" key="1">
    <source>
        <dbReference type="SAM" id="MobiDB-lite"/>
    </source>
</evidence>
<dbReference type="AlphaFoldDB" id="A0A9E9LZT7"/>
<dbReference type="RefSeq" id="WP_269308868.1">
    <property type="nucleotide sequence ID" value="NZ_CP098242.1"/>
</dbReference>
<sequence>MSLFEADRKNLLGSEGNSNGQPRPLKQILESHIDKINEGYTLQEKPWQQAVSGSAKSHSGRPLMTILSEGLDEINQGHKPSYDPHEAVKGLQRASYKPLVMLAQNQAGGGAGEGYGRRVGNSLHTGDTWGANNTFHNVQTDPHAQDMNRRMLYGEDSEKAVAHLKASARLPHVQVMAPVVGGFFHGVAETATPFVEMGAQTFNALYGETEPGKALADFGEKTKGLEYAIEQMENNSPLLTQNGKPTTLGRAVSQTGKLARAAPGAIRDYYAPGLGVASTLYNAGKKGQRVYNQTLADQETAQRLSGEKRHREEMKSEAFQEGLLSGIADAAAGLPGHYVEKATGANTDWAVTNIMQKTVLDQGRPASQEMIKRMLEELIQSSEWDMDHF</sequence>
<dbReference type="EMBL" id="CP098242">
    <property type="protein sequence ID" value="WAW09863.1"/>
    <property type="molecule type" value="Genomic_DNA"/>
</dbReference>
<organism evidence="2 3">
    <name type="scientific">Oxalobacter vibrioformis</name>
    <dbReference type="NCBI Taxonomy" id="933080"/>
    <lineage>
        <taxon>Bacteria</taxon>
        <taxon>Pseudomonadati</taxon>
        <taxon>Pseudomonadota</taxon>
        <taxon>Betaproteobacteria</taxon>
        <taxon>Burkholderiales</taxon>
        <taxon>Oxalobacteraceae</taxon>
        <taxon>Oxalobacter</taxon>
    </lineage>
</organism>
<proteinExistence type="predicted"/>
<protein>
    <submittedName>
        <fullName evidence="2">Uncharacterized protein</fullName>
    </submittedName>
</protein>
<dbReference type="Proteomes" id="UP001156215">
    <property type="component" value="Chromosome"/>
</dbReference>
<keyword evidence="3" id="KW-1185">Reference proteome</keyword>
<dbReference type="KEGG" id="ovb:NB640_11680"/>
<name>A0A9E9LZT7_9BURK</name>
<feature type="region of interest" description="Disordered" evidence="1">
    <location>
        <begin position="1"/>
        <end position="24"/>
    </location>
</feature>
<reference evidence="2" key="1">
    <citation type="journal article" date="2022" name="Front. Microbiol.">
        <title>New perspectives on an old grouping: The genomic and phenotypic variability of Oxalobacter formigenes and the implications for calcium oxalate stone prevention.</title>
        <authorList>
            <person name="Chmiel J.A."/>
            <person name="Carr C."/>
            <person name="Stuivenberg G.A."/>
            <person name="Venema R."/>
            <person name="Chanyi R.M."/>
            <person name="Al K.F."/>
            <person name="Giguere D."/>
            <person name="Say H."/>
            <person name="Akouris P.P."/>
            <person name="Dominguez Romero S.A."/>
            <person name="Kwong A."/>
            <person name="Tai V."/>
            <person name="Koval S.F."/>
            <person name="Razvi H."/>
            <person name="Bjazevic J."/>
            <person name="Burton J.P."/>
        </authorList>
    </citation>
    <scope>NUCLEOTIDE SEQUENCE</scope>
    <source>
        <strain evidence="2">WoOx3</strain>
    </source>
</reference>